<keyword evidence="2" id="KW-0812">Transmembrane</keyword>
<evidence type="ECO:0000313" key="3">
    <source>
        <dbReference type="EMBL" id="PHH73870.1"/>
    </source>
</evidence>
<gene>
    <name evidence="3" type="ORF">CDD80_3518</name>
</gene>
<feature type="compositionally biased region" description="Basic and acidic residues" evidence="1">
    <location>
        <begin position="151"/>
        <end position="164"/>
    </location>
</feature>
<keyword evidence="4" id="KW-1185">Reference proteome</keyword>
<feature type="compositionally biased region" description="Acidic residues" evidence="1">
    <location>
        <begin position="140"/>
        <end position="150"/>
    </location>
</feature>
<organism evidence="3 4">
    <name type="scientific">Ophiocordyceps camponoti-rufipedis</name>
    <dbReference type="NCBI Taxonomy" id="2004952"/>
    <lineage>
        <taxon>Eukaryota</taxon>
        <taxon>Fungi</taxon>
        <taxon>Dikarya</taxon>
        <taxon>Ascomycota</taxon>
        <taxon>Pezizomycotina</taxon>
        <taxon>Sordariomycetes</taxon>
        <taxon>Hypocreomycetidae</taxon>
        <taxon>Hypocreales</taxon>
        <taxon>Ophiocordycipitaceae</taxon>
        <taxon>Ophiocordyceps</taxon>
    </lineage>
</organism>
<evidence type="ECO:0000256" key="2">
    <source>
        <dbReference type="SAM" id="Phobius"/>
    </source>
</evidence>
<dbReference type="Proteomes" id="UP000226431">
    <property type="component" value="Unassembled WGS sequence"/>
</dbReference>
<name>A0A2C5Z265_9HYPO</name>
<keyword evidence="2" id="KW-0472">Membrane</keyword>
<evidence type="ECO:0000313" key="4">
    <source>
        <dbReference type="Proteomes" id="UP000226431"/>
    </source>
</evidence>
<sequence>MNDEAERVIILRKQMHAANVFLGLMAALMACSVIYWYFARRKRQQQQELEPHFTKRTRAHEMGGFFQGADHRPRRGTTATLPLYGDSLPATPPPAYGSWTGRLLRPLTLLPGRSGSLSLHHNGSRGSSSRRGGHDRNDSIEEEANVGIEDDGAHSRKEQTKHDG</sequence>
<evidence type="ECO:0000256" key="1">
    <source>
        <dbReference type="SAM" id="MobiDB-lite"/>
    </source>
</evidence>
<dbReference type="PROSITE" id="PS51257">
    <property type="entry name" value="PROKAR_LIPOPROTEIN"/>
    <property type="match status" value="1"/>
</dbReference>
<protein>
    <recommendedName>
        <fullName evidence="5">Transmembrane protein</fullName>
    </recommendedName>
</protein>
<dbReference type="EMBL" id="NJES01000312">
    <property type="protein sequence ID" value="PHH73870.1"/>
    <property type="molecule type" value="Genomic_DNA"/>
</dbReference>
<comment type="caution">
    <text evidence="3">The sequence shown here is derived from an EMBL/GenBank/DDBJ whole genome shotgun (WGS) entry which is preliminary data.</text>
</comment>
<proteinExistence type="predicted"/>
<feature type="region of interest" description="Disordered" evidence="1">
    <location>
        <begin position="114"/>
        <end position="164"/>
    </location>
</feature>
<evidence type="ECO:0008006" key="5">
    <source>
        <dbReference type="Google" id="ProtNLM"/>
    </source>
</evidence>
<dbReference type="AlphaFoldDB" id="A0A2C5Z265"/>
<keyword evidence="2" id="KW-1133">Transmembrane helix</keyword>
<dbReference type="OrthoDB" id="10394339at2759"/>
<accession>A0A2C5Z265</accession>
<reference evidence="3 4" key="1">
    <citation type="submission" date="2017-06" db="EMBL/GenBank/DDBJ databases">
        <title>Ant-infecting Ophiocordyceps genomes reveal a high diversity of potential behavioral manipulation genes and a possible major role for enterotoxins.</title>
        <authorList>
            <person name="De Bekker C."/>
            <person name="Evans H.C."/>
            <person name="Brachmann A."/>
            <person name="Hughes D.P."/>
        </authorList>
    </citation>
    <scope>NUCLEOTIDE SEQUENCE [LARGE SCALE GENOMIC DNA]</scope>
    <source>
        <strain evidence="3 4">Map16</strain>
    </source>
</reference>
<feature type="region of interest" description="Disordered" evidence="1">
    <location>
        <begin position="66"/>
        <end position="87"/>
    </location>
</feature>
<feature type="transmembrane region" description="Helical" evidence="2">
    <location>
        <begin position="20"/>
        <end position="38"/>
    </location>
</feature>
<feature type="compositionally biased region" description="Low complexity" evidence="1">
    <location>
        <begin position="114"/>
        <end position="130"/>
    </location>
</feature>